<evidence type="ECO:0000313" key="1">
    <source>
        <dbReference type="EMBL" id="KAI3816770.1"/>
    </source>
</evidence>
<dbReference type="EMBL" id="CM042022">
    <property type="protein sequence ID" value="KAI3816770.1"/>
    <property type="molecule type" value="Genomic_DNA"/>
</dbReference>
<keyword evidence="2" id="KW-1185">Reference proteome</keyword>
<gene>
    <name evidence="1" type="ORF">L1987_16474</name>
</gene>
<comment type="caution">
    <text evidence="1">The sequence shown here is derived from an EMBL/GenBank/DDBJ whole genome shotgun (WGS) entry which is preliminary data.</text>
</comment>
<accession>A0ACB9JB42</accession>
<protein>
    <submittedName>
        <fullName evidence="1">Uncharacterized protein</fullName>
    </submittedName>
</protein>
<proteinExistence type="predicted"/>
<reference evidence="1 2" key="2">
    <citation type="journal article" date="2022" name="Mol. Ecol. Resour.">
        <title>The genomes of chicory, endive, great burdock and yacon provide insights into Asteraceae paleo-polyploidization history and plant inulin production.</title>
        <authorList>
            <person name="Fan W."/>
            <person name="Wang S."/>
            <person name="Wang H."/>
            <person name="Wang A."/>
            <person name="Jiang F."/>
            <person name="Liu H."/>
            <person name="Zhao H."/>
            <person name="Xu D."/>
            <person name="Zhang Y."/>
        </authorList>
    </citation>
    <scope>NUCLEOTIDE SEQUENCE [LARGE SCALE GENOMIC DNA]</scope>
    <source>
        <strain evidence="2">cv. Yunnan</strain>
        <tissue evidence="1">Leaves</tissue>
    </source>
</reference>
<evidence type="ECO:0000313" key="2">
    <source>
        <dbReference type="Proteomes" id="UP001056120"/>
    </source>
</evidence>
<name>A0ACB9JB42_9ASTR</name>
<dbReference type="Proteomes" id="UP001056120">
    <property type="component" value="Linkage Group LG05"/>
</dbReference>
<reference evidence="2" key="1">
    <citation type="journal article" date="2022" name="Mol. Ecol. Resour.">
        <title>The genomes of chicory, endive, great burdock and yacon provide insights into Asteraceae palaeo-polyploidization history and plant inulin production.</title>
        <authorList>
            <person name="Fan W."/>
            <person name="Wang S."/>
            <person name="Wang H."/>
            <person name="Wang A."/>
            <person name="Jiang F."/>
            <person name="Liu H."/>
            <person name="Zhao H."/>
            <person name="Xu D."/>
            <person name="Zhang Y."/>
        </authorList>
    </citation>
    <scope>NUCLEOTIDE SEQUENCE [LARGE SCALE GENOMIC DNA]</scope>
    <source>
        <strain evidence="2">cv. Yunnan</strain>
    </source>
</reference>
<organism evidence="1 2">
    <name type="scientific">Smallanthus sonchifolius</name>
    <dbReference type="NCBI Taxonomy" id="185202"/>
    <lineage>
        <taxon>Eukaryota</taxon>
        <taxon>Viridiplantae</taxon>
        <taxon>Streptophyta</taxon>
        <taxon>Embryophyta</taxon>
        <taxon>Tracheophyta</taxon>
        <taxon>Spermatophyta</taxon>
        <taxon>Magnoliopsida</taxon>
        <taxon>eudicotyledons</taxon>
        <taxon>Gunneridae</taxon>
        <taxon>Pentapetalae</taxon>
        <taxon>asterids</taxon>
        <taxon>campanulids</taxon>
        <taxon>Asterales</taxon>
        <taxon>Asteraceae</taxon>
        <taxon>Asteroideae</taxon>
        <taxon>Heliantheae alliance</taxon>
        <taxon>Millerieae</taxon>
        <taxon>Smallanthus</taxon>
    </lineage>
</organism>
<sequence length="279" mass="30923">MSAPRPLPRRYLQMMFEKQCKPGMDKFMTPSSELPSLQANPNEPAPDPVVGPSDEGSSKSEPAAPLFTSSCSSSTKSKGILLGAVHGIVESLFRRYTTGGMSEDLAYKNIVECITGIISKTILTQKAKKEFLTTYSASFYRCMDIMYDCYEDMATGSEIRSVVLVGRQTYEKEDLPAFPMGKIVQTRMWKVCERVRAVRPVGDLGLLYPFTPGVYVELMMAQIDVLRKNEIINESLIESVDSLNVFMHARGVSFMVDNCSTTPSLKLVGTNNNPSADTY</sequence>